<comment type="caution">
    <text evidence="2">The sequence shown here is derived from an EMBL/GenBank/DDBJ whole genome shotgun (WGS) entry which is preliminary data.</text>
</comment>
<protein>
    <submittedName>
        <fullName evidence="2">Uncharacterized protein</fullName>
    </submittedName>
</protein>
<reference evidence="2" key="1">
    <citation type="submission" date="2021-03" db="EMBL/GenBank/DDBJ databases">
        <title>Revisited historic fungal species revealed as producer of novel bioactive compounds through whole genome sequencing and comparative genomics.</title>
        <authorList>
            <person name="Vignolle G.A."/>
            <person name="Hochenegger N."/>
            <person name="Mach R.L."/>
            <person name="Mach-Aigner A.R."/>
            <person name="Javad Rahimi M."/>
            <person name="Salim K.A."/>
            <person name="Chan C.M."/>
            <person name="Lim L.B.L."/>
            <person name="Cai F."/>
            <person name="Druzhinina I.S."/>
            <person name="U'Ren J.M."/>
            <person name="Derntl C."/>
        </authorList>
    </citation>
    <scope>NUCLEOTIDE SEQUENCE</scope>
    <source>
        <strain evidence="2">TUCIM 5799</strain>
    </source>
</reference>
<feature type="compositionally biased region" description="Polar residues" evidence="1">
    <location>
        <begin position="226"/>
        <end position="235"/>
    </location>
</feature>
<evidence type="ECO:0000256" key="1">
    <source>
        <dbReference type="SAM" id="MobiDB-lite"/>
    </source>
</evidence>
<sequence length="235" mass="25421">MSSTSRNVTTQGSQVSRPSNSNEIARLQKGAEELQSWVGELLPTLAKPEKFKQTFSEIVNSFNNVGGTSKGRQIAAEDLRRCTELLGSFQYIAQKELEAPPDPADATKQVIKFTGTQDLVARKSKMQKITTGVEVGMVIVAKEAIKTSADRTTGLDLTGVEDFAKMLECARSLVEKASLGLTGKAPPGEDPAAHLESVEDPVYAYAGPEAMLQLDDFEDRPPLETRQGQSWTGSS</sequence>
<evidence type="ECO:0000313" key="2">
    <source>
        <dbReference type="EMBL" id="KAI1865612.1"/>
    </source>
</evidence>
<feature type="compositionally biased region" description="Polar residues" evidence="1">
    <location>
        <begin position="1"/>
        <end position="23"/>
    </location>
</feature>
<accession>A0A9P9WIU5</accession>
<dbReference type="AlphaFoldDB" id="A0A9P9WIU5"/>
<evidence type="ECO:0000313" key="3">
    <source>
        <dbReference type="Proteomes" id="UP000829685"/>
    </source>
</evidence>
<organism evidence="2 3">
    <name type="scientific">Neoarthrinium moseri</name>
    <dbReference type="NCBI Taxonomy" id="1658444"/>
    <lineage>
        <taxon>Eukaryota</taxon>
        <taxon>Fungi</taxon>
        <taxon>Dikarya</taxon>
        <taxon>Ascomycota</taxon>
        <taxon>Pezizomycotina</taxon>
        <taxon>Sordariomycetes</taxon>
        <taxon>Xylariomycetidae</taxon>
        <taxon>Amphisphaeriales</taxon>
        <taxon>Apiosporaceae</taxon>
        <taxon>Neoarthrinium</taxon>
    </lineage>
</organism>
<dbReference type="Proteomes" id="UP000829685">
    <property type="component" value="Unassembled WGS sequence"/>
</dbReference>
<dbReference type="EMBL" id="JAFIMR010000021">
    <property type="protein sequence ID" value="KAI1865612.1"/>
    <property type="molecule type" value="Genomic_DNA"/>
</dbReference>
<feature type="region of interest" description="Disordered" evidence="1">
    <location>
        <begin position="181"/>
        <end position="200"/>
    </location>
</feature>
<feature type="region of interest" description="Disordered" evidence="1">
    <location>
        <begin position="1"/>
        <end position="24"/>
    </location>
</feature>
<keyword evidence="3" id="KW-1185">Reference proteome</keyword>
<feature type="region of interest" description="Disordered" evidence="1">
    <location>
        <begin position="214"/>
        <end position="235"/>
    </location>
</feature>
<proteinExistence type="predicted"/>
<gene>
    <name evidence="2" type="ORF">JX265_007935</name>
</gene>
<name>A0A9P9WIU5_9PEZI</name>